<dbReference type="Pfam" id="PF06541">
    <property type="entry name" value="ABC_trans_CmpB"/>
    <property type="match status" value="1"/>
</dbReference>
<dbReference type="AlphaFoldDB" id="A0A1T4MTV8"/>
<dbReference type="OrthoDB" id="9789229at2"/>
<keyword evidence="1" id="KW-0812">Transmembrane</keyword>
<sequence>MEYFLDIVIYFAVYSFIGWIIETTYVSFSKKKFVNRGFLNGPFCPIYGFGALLIIHLFIFLNHYFSGILAKSIGFKILLAMLLTTILEYITGYILEKIFKCKWWDYSNYFLNLHGRVCIKYSVFWGILSYILIAFIHPITSKYVGLLSILMKFIITIMIVCYFIFDTIKSVTEIIDLKQIVLAHYQNPLGNFYEQIMKYKRILRAFPKLRFLNVGKLNQEIRGYVQNEFKKIKVKVNKDK</sequence>
<evidence type="ECO:0000256" key="1">
    <source>
        <dbReference type="SAM" id="Phobius"/>
    </source>
</evidence>
<feature type="transmembrane region" description="Helical" evidence="1">
    <location>
        <begin position="46"/>
        <end position="65"/>
    </location>
</feature>
<name>A0A1T4MTV8_9FIRM</name>
<feature type="transmembrane region" description="Helical" evidence="1">
    <location>
        <begin position="7"/>
        <end position="26"/>
    </location>
</feature>
<keyword evidence="3" id="KW-1185">Reference proteome</keyword>
<evidence type="ECO:0000313" key="3">
    <source>
        <dbReference type="Proteomes" id="UP000196365"/>
    </source>
</evidence>
<dbReference type="EMBL" id="FUWV01000008">
    <property type="protein sequence ID" value="SJZ70274.1"/>
    <property type="molecule type" value="Genomic_DNA"/>
</dbReference>
<feature type="transmembrane region" description="Helical" evidence="1">
    <location>
        <begin position="143"/>
        <end position="165"/>
    </location>
</feature>
<evidence type="ECO:0000313" key="2">
    <source>
        <dbReference type="EMBL" id="SJZ70274.1"/>
    </source>
</evidence>
<feature type="transmembrane region" description="Helical" evidence="1">
    <location>
        <begin position="119"/>
        <end position="136"/>
    </location>
</feature>
<proteinExistence type="predicted"/>
<dbReference type="InterPro" id="IPR010540">
    <property type="entry name" value="CmpB_TMEM229"/>
</dbReference>
<feature type="transmembrane region" description="Helical" evidence="1">
    <location>
        <begin position="77"/>
        <end position="99"/>
    </location>
</feature>
<keyword evidence="1" id="KW-0472">Membrane</keyword>
<protein>
    <submittedName>
        <fullName evidence="2">Uncharacterized membrane protein</fullName>
    </submittedName>
</protein>
<keyword evidence="1" id="KW-1133">Transmembrane helix</keyword>
<organism evidence="2 3">
    <name type="scientific">Garciella nitratireducens DSM 15102</name>
    <dbReference type="NCBI Taxonomy" id="1121911"/>
    <lineage>
        <taxon>Bacteria</taxon>
        <taxon>Bacillati</taxon>
        <taxon>Bacillota</taxon>
        <taxon>Clostridia</taxon>
        <taxon>Eubacteriales</taxon>
        <taxon>Eubacteriaceae</taxon>
        <taxon>Garciella</taxon>
    </lineage>
</organism>
<accession>A0A1T4MTV8</accession>
<dbReference type="RefSeq" id="WP_087678874.1">
    <property type="nucleotide sequence ID" value="NZ_FUWV01000008.1"/>
</dbReference>
<gene>
    <name evidence="2" type="ORF">SAMN02745973_01449</name>
</gene>
<dbReference type="Proteomes" id="UP000196365">
    <property type="component" value="Unassembled WGS sequence"/>
</dbReference>
<reference evidence="2 3" key="1">
    <citation type="submission" date="2017-02" db="EMBL/GenBank/DDBJ databases">
        <authorList>
            <person name="Peterson S.W."/>
        </authorList>
    </citation>
    <scope>NUCLEOTIDE SEQUENCE [LARGE SCALE GENOMIC DNA]</scope>
    <source>
        <strain evidence="2 3">DSM 15102</strain>
    </source>
</reference>